<dbReference type="InterPro" id="IPR000953">
    <property type="entry name" value="Chromo/chromo_shadow_dom"/>
</dbReference>
<dbReference type="EMBL" id="KY684083">
    <property type="protein sequence ID" value="ARF08072.1"/>
    <property type="molecule type" value="Genomic_DNA"/>
</dbReference>
<gene>
    <name evidence="2" type="ORF">Catovirus_1_122</name>
</gene>
<feature type="domain" description="Chromo" evidence="1">
    <location>
        <begin position="211"/>
        <end position="261"/>
    </location>
</feature>
<dbReference type="CDD" id="cd00024">
    <property type="entry name" value="CD_CSD"/>
    <property type="match status" value="1"/>
</dbReference>
<sequence>MKIETIKEIKKFNSYKEKKSKEKMNINNIISANSIKLSKNDNDVYALVLDGKNINTTKALVNNNLSSSNILILERDAKTFSIISREIKNNNFQCNIKNDMLKPQYIDKKINLAFFDFMHSKMTNVDKQCIEQFVKNLEQSKGIISLTYCARGSKVDFQVQNVIKYFERLKSKYDTKIQFEYIYPYKRNSRGCVMVFYNIFVGNWSLIETKYNIHHVLCLSKDKKKALVKWFGYPHEFDTWEPVDNILHDLNLKDVDDLLNL</sequence>
<reference evidence="2" key="1">
    <citation type="journal article" date="2017" name="Science">
        <title>Giant viruses with an expanded complement of translation system components.</title>
        <authorList>
            <person name="Schulz F."/>
            <person name="Yutin N."/>
            <person name="Ivanova N.N."/>
            <person name="Ortega D.R."/>
            <person name="Lee T.K."/>
            <person name="Vierheilig J."/>
            <person name="Daims H."/>
            <person name="Horn M."/>
            <person name="Wagner M."/>
            <person name="Jensen G.J."/>
            <person name="Kyrpides N.C."/>
            <person name="Koonin E.V."/>
            <person name="Woyke T."/>
        </authorList>
    </citation>
    <scope>NUCLEOTIDE SEQUENCE</scope>
    <source>
        <strain evidence="2">CTV1</strain>
    </source>
</reference>
<dbReference type="Gene3D" id="2.40.50.40">
    <property type="match status" value="1"/>
</dbReference>
<protein>
    <submittedName>
        <fullName evidence="2">Chromatin organization modifier chromo domain protein</fullName>
    </submittedName>
</protein>
<dbReference type="SMART" id="SM00298">
    <property type="entry name" value="CHROMO"/>
    <property type="match status" value="1"/>
</dbReference>
<evidence type="ECO:0000259" key="1">
    <source>
        <dbReference type="PROSITE" id="PS50013"/>
    </source>
</evidence>
<dbReference type="Pfam" id="PF00385">
    <property type="entry name" value="Chromo"/>
    <property type="match status" value="1"/>
</dbReference>
<dbReference type="SUPFAM" id="SSF54160">
    <property type="entry name" value="Chromo domain-like"/>
    <property type="match status" value="1"/>
</dbReference>
<dbReference type="InterPro" id="IPR016197">
    <property type="entry name" value="Chromo-like_dom_sf"/>
</dbReference>
<evidence type="ECO:0000313" key="2">
    <source>
        <dbReference type="EMBL" id="ARF08072.1"/>
    </source>
</evidence>
<dbReference type="PROSITE" id="PS50013">
    <property type="entry name" value="CHROMO_2"/>
    <property type="match status" value="1"/>
</dbReference>
<accession>A0A1V0S8N9</accession>
<name>A0A1V0S8N9_9VIRU</name>
<organism evidence="2">
    <name type="scientific">Catovirus CTV1</name>
    <dbReference type="NCBI Taxonomy" id="1977631"/>
    <lineage>
        <taxon>Viruses</taxon>
        <taxon>Varidnaviria</taxon>
        <taxon>Bamfordvirae</taxon>
        <taxon>Nucleocytoviricota</taxon>
        <taxon>Megaviricetes</taxon>
        <taxon>Imitervirales</taxon>
        <taxon>Mimiviridae</taxon>
        <taxon>Klosneuvirinae</taxon>
        <taxon>Catovirus</taxon>
    </lineage>
</organism>
<dbReference type="InterPro" id="IPR023780">
    <property type="entry name" value="Chromo_domain"/>
</dbReference>
<proteinExistence type="predicted"/>